<dbReference type="SUPFAM" id="SSF53328">
    <property type="entry name" value="Formyltransferase"/>
    <property type="match status" value="1"/>
</dbReference>
<dbReference type="InterPro" id="IPR002376">
    <property type="entry name" value="Formyl_transf_N"/>
</dbReference>
<feature type="active site" description="Proton donor" evidence="4">
    <location>
        <position position="108"/>
    </location>
</feature>
<evidence type="ECO:0000313" key="8">
    <source>
        <dbReference type="Proteomes" id="UP000030001"/>
    </source>
</evidence>
<evidence type="ECO:0000256" key="2">
    <source>
        <dbReference type="ARBA" id="ARBA00022679"/>
    </source>
</evidence>
<comment type="catalytic activity">
    <reaction evidence="4">
        <text>N(1)-(5-phospho-beta-D-ribosyl)glycinamide + (6R)-10-formyltetrahydrofolate = N(2)-formyl-N(1)-(5-phospho-beta-D-ribosyl)glycinamide + (6S)-5,6,7,8-tetrahydrofolate + H(+)</text>
        <dbReference type="Rhea" id="RHEA:15053"/>
        <dbReference type="ChEBI" id="CHEBI:15378"/>
        <dbReference type="ChEBI" id="CHEBI:57453"/>
        <dbReference type="ChEBI" id="CHEBI:143788"/>
        <dbReference type="ChEBI" id="CHEBI:147286"/>
        <dbReference type="ChEBI" id="CHEBI:195366"/>
        <dbReference type="EC" id="2.1.2.2"/>
    </reaction>
</comment>
<dbReference type="AlphaFoldDB" id="A0A099YG69"/>
<reference evidence="7 9" key="2">
    <citation type="submission" date="2019-06" db="EMBL/GenBank/DDBJ databases">
        <authorList>
            <person name="Rodrigo-Torres L."/>
            <person name="Arahal R. D."/>
            <person name="Lucena T."/>
        </authorList>
    </citation>
    <scope>NUCLEOTIDE SEQUENCE [LARGE SCALE GENOMIC DNA]</scope>
    <source>
        <strain evidence="7 9">INIA P508</strain>
    </source>
</reference>
<dbReference type="GO" id="GO:0004644">
    <property type="term" value="F:phosphoribosylglycinamide formyltransferase activity"/>
    <property type="evidence" value="ECO:0007669"/>
    <property type="project" value="UniProtKB-UniRule"/>
</dbReference>
<evidence type="ECO:0000313" key="9">
    <source>
        <dbReference type="Proteomes" id="UP000365705"/>
    </source>
</evidence>
<keyword evidence="3 4" id="KW-0658">Purine biosynthesis</keyword>
<dbReference type="HAMAP" id="MF_01930">
    <property type="entry name" value="PurN"/>
    <property type="match status" value="1"/>
</dbReference>
<feature type="binding site" evidence="4">
    <location>
        <position position="64"/>
    </location>
    <ligand>
        <name>(6R)-10-formyltetrahydrofolate</name>
        <dbReference type="ChEBI" id="CHEBI:195366"/>
    </ligand>
</feature>
<dbReference type="PANTHER" id="PTHR43369">
    <property type="entry name" value="PHOSPHORIBOSYLGLYCINAMIDE FORMYLTRANSFERASE"/>
    <property type="match status" value="1"/>
</dbReference>
<dbReference type="UniPathway" id="UPA00074">
    <property type="reaction ID" value="UER00126"/>
</dbReference>
<protein>
    <recommendedName>
        <fullName evidence="4">Phosphoribosylglycinamide formyltransferase</fullName>
        <ecNumber evidence="4">2.1.2.2</ecNumber>
    </recommendedName>
    <alternativeName>
        <fullName evidence="4">5'-phosphoribosylglycinamide transformylase</fullName>
    </alternativeName>
    <alternativeName>
        <fullName evidence="4">GAR transformylase</fullName>
        <shortName evidence="4">GART</shortName>
    </alternativeName>
</protein>
<dbReference type="Proteomes" id="UP000365705">
    <property type="component" value="Unassembled WGS sequence"/>
</dbReference>
<gene>
    <name evidence="4 7" type="primary">purN</name>
    <name evidence="7" type="ORF">LMUP508_00860</name>
    <name evidence="6" type="ORF">LX03_00595</name>
</gene>
<dbReference type="NCBIfam" id="TIGR00639">
    <property type="entry name" value="PurN"/>
    <property type="match status" value="1"/>
</dbReference>
<dbReference type="GO" id="GO:0006189">
    <property type="term" value="P:'de novo' IMP biosynthetic process"/>
    <property type="evidence" value="ECO:0007669"/>
    <property type="project" value="UniProtKB-UniRule"/>
</dbReference>
<dbReference type="Pfam" id="PF00551">
    <property type="entry name" value="Formyl_trans_N"/>
    <property type="match status" value="1"/>
</dbReference>
<dbReference type="EMBL" id="JROC01000018">
    <property type="protein sequence ID" value="KGL67555.1"/>
    <property type="molecule type" value="Genomic_DNA"/>
</dbReference>
<dbReference type="EMBL" id="CABFNH010000009">
    <property type="protein sequence ID" value="VTZ89689.1"/>
    <property type="molecule type" value="Genomic_DNA"/>
</dbReference>
<dbReference type="Gene3D" id="3.40.50.170">
    <property type="entry name" value="Formyl transferase, N-terminal domain"/>
    <property type="match status" value="1"/>
</dbReference>
<feature type="binding site" evidence="4">
    <location>
        <position position="106"/>
    </location>
    <ligand>
        <name>(6R)-10-formyltetrahydrofolate</name>
        <dbReference type="ChEBI" id="CHEBI:195366"/>
    </ligand>
</feature>
<feature type="binding site" evidence="4">
    <location>
        <begin position="89"/>
        <end position="92"/>
    </location>
    <ligand>
        <name>(6R)-10-formyltetrahydrofolate</name>
        <dbReference type="ChEBI" id="CHEBI:195366"/>
    </ligand>
</feature>
<evidence type="ECO:0000313" key="7">
    <source>
        <dbReference type="EMBL" id="VTZ89689.1"/>
    </source>
</evidence>
<dbReference type="CDD" id="cd08645">
    <property type="entry name" value="FMT_core_GART"/>
    <property type="match status" value="1"/>
</dbReference>
<evidence type="ECO:0000256" key="1">
    <source>
        <dbReference type="ARBA" id="ARBA00005054"/>
    </source>
</evidence>
<dbReference type="PANTHER" id="PTHR43369:SF2">
    <property type="entry name" value="PHOSPHORIBOSYLGLYCINAMIDE FORMYLTRANSFERASE"/>
    <property type="match status" value="1"/>
</dbReference>
<name>A0A099YG69_LIMMU</name>
<reference evidence="6 8" key="1">
    <citation type="submission" date="2014-09" db="EMBL/GenBank/DDBJ databases">
        <title>Lactobacillus mucosae CRL573 Genome Sequencing.</title>
        <authorList>
            <person name="Bleckwedel J."/>
            <person name="Teran L.C."/>
            <person name="Bonacina J."/>
            <person name="Saavedra L."/>
            <person name="Mozzi F.B."/>
            <person name="Raya R.R."/>
        </authorList>
    </citation>
    <scope>NUCLEOTIDE SEQUENCE [LARGE SCALE GENOMIC DNA]</scope>
    <source>
        <strain evidence="6 8">CRL573</strain>
    </source>
</reference>
<dbReference type="GO" id="GO:0005829">
    <property type="term" value="C:cytosol"/>
    <property type="evidence" value="ECO:0007669"/>
    <property type="project" value="TreeGrafter"/>
</dbReference>
<comment type="function">
    <text evidence="4">Catalyzes the transfer of a formyl group from 10-formyltetrahydrofolate to 5-phospho-ribosyl-glycinamide (GAR), producing 5-phospho-ribosyl-N-formylglycinamide (FGAR) and tetrahydrofolate.</text>
</comment>
<dbReference type="Proteomes" id="UP000030001">
    <property type="component" value="Unassembled WGS sequence"/>
</dbReference>
<comment type="similarity">
    <text evidence="4">Belongs to the GART family.</text>
</comment>
<evidence type="ECO:0000313" key="6">
    <source>
        <dbReference type="EMBL" id="KGL67555.1"/>
    </source>
</evidence>
<feature type="binding site" evidence="4">
    <location>
        <begin position="11"/>
        <end position="13"/>
    </location>
    <ligand>
        <name>N(1)-(5-phospho-beta-D-ribosyl)glycinamide</name>
        <dbReference type="ChEBI" id="CHEBI:143788"/>
    </ligand>
</feature>
<accession>A0A099YG69</accession>
<dbReference type="RefSeq" id="WP_034539043.1">
    <property type="nucleotide sequence ID" value="NZ_CABFNH010000009.1"/>
</dbReference>
<dbReference type="InterPro" id="IPR004607">
    <property type="entry name" value="GART"/>
</dbReference>
<dbReference type="InterPro" id="IPR036477">
    <property type="entry name" value="Formyl_transf_N_sf"/>
</dbReference>
<evidence type="ECO:0000259" key="5">
    <source>
        <dbReference type="Pfam" id="PF00551"/>
    </source>
</evidence>
<feature type="domain" description="Formyl transferase N-terminal" evidence="5">
    <location>
        <begin position="1"/>
        <end position="181"/>
    </location>
</feature>
<evidence type="ECO:0000256" key="4">
    <source>
        <dbReference type="HAMAP-Rule" id="MF_01930"/>
    </source>
</evidence>
<dbReference type="EC" id="2.1.2.2" evidence="4"/>
<comment type="pathway">
    <text evidence="1 4">Purine metabolism; IMP biosynthesis via de novo pathway; N(2)-formyl-N(1)-(5-phospho-D-ribosyl)glycinamide from N(1)-(5-phospho-D-ribosyl)glycinamide (10-formyl THF route): step 1/1.</text>
</comment>
<organism evidence="6 8">
    <name type="scientific">Limosilactobacillus mucosae</name>
    <name type="common">Lactobacillus mucosae</name>
    <dbReference type="NCBI Taxonomy" id="97478"/>
    <lineage>
        <taxon>Bacteria</taxon>
        <taxon>Bacillati</taxon>
        <taxon>Bacillota</taxon>
        <taxon>Bacilli</taxon>
        <taxon>Lactobacillales</taxon>
        <taxon>Lactobacillaceae</taxon>
        <taxon>Limosilactobacillus</taxon>
    </lineage>
</organism>
<proteinExistence type="inferred from homology"/>
<sequence length="196" mass="22211">MNVAIFASGNGTNFEVLTKHFQNGDIPGKEALLFCDHPDAYVIKRAQRLGVPYETFTVKSCGSKQAYEEKIMAVLKQYDIDFIVLAGYLRIIGPTILDKYEGSIVNLHPAWLPEYPGLHSIERAFADHRKETGVTVHYIDSNLDAGTIIAQRHVPIYPDDTVDTLETRVHETEHELYPETVKKILTERIAKEKNNQ</sequence>
<feature type="site" description="Raises pKa of active site His" evidence="4">
    <location>
        <position position="144"/>
    </location>
</feature>
<keyword evidence="2 4" id="KW-0808">Transferase</keyword>
<evidence type="ECO:0000256" key="3">
    <source>
        <dbReference type="ARBA" id="ARBA00022755"/>
    </source>
</evidence>
<dbReference type="GeneID" id="57113276"/>